<comment type="caution">
    <text evidence="3">The sequence shown here is derived from an EMBL/GenBank/DDBJ whole genome shotgun (WGS) entry which is preliminary data.</text>
</comment>
<dbReference type="CDD" id="cd22231">
    <property type="entry name" value="RHH_NikR_HicB-like"/>
    <property type="match status" value="1"/>
</dbReference>
<dbReference type="InterPro" id="IPR038296">
    <property type="entry name" value="ParD_sf"/>
</dbReference>
<dbReference type="PANTHER" id="PTHR36582:SF2">
    <property type="entry name" value="ANTITOXIN PARD"/>
    <property type="match status" value="1"/>
</dbReference>
<name>A0ABQ3C074_9FLAO</name>
<dbReference type="InterPro" id="IPR010985">
    <property type="entry name" value="Ribbon_hlx_hlx"/>
</dbReference>
<dbReference type="PANTHER" id="PTHR36582">
    <property type="entry name" value="ANTITOXIN PARD"/>
    <property type="match status" value="1"/>
</dbReference>
<dbReference type="Proteomes" id="UP000615593">
    <property type="component" value="Unassembled WGS sequence"/>
</dbReference>
<comment type="similarity">
    <text evidence="1">Belongs to the ParD antitoxin family.</text>
</comment>
<organism evidence="3 4">
    <name type="scientific">Mesonia mobilis</name>
    <dbReference type="NCBI Taxonomy" id="369791"/>
    <lineage>
        <taxon>Bacteria</taxon>
        <taxon>Pseudomonadati</taxon>
        <taxon>Bacteroidota</taxon>
        <taxon>Flavobacteriia</taxon>
        <taxon>Flavobacteriales</taxon>
        <taxon>Flavobacteriaceae</taxon>
        <taxon>Mesonia</taxon>
    </lineage>
</organism>
<evidence type="ECO:0000256" key="1">
    <source>
        <dbReference type="ARBA" id="ARBA00008580"/>
    </source>
</evidence>
<proteinExistence type="inferred from homology"/>
<dbReference type="Gene3D" id="6.10.10.120">
    <property type="entry name" value="Antitoxin ParD1-like"/>
    <property type="match status" value="1"/>
</dbReference>
<dbReference type="InterPro" id="IPR022789">
    <property type="entry name" value="ParD"/>
</dbReference>
<protein>
    <submittedName>
        <fullName evidence="3">Antitoxin</fullName>
    </submittedName>
</protein>
<dbReference type="EMBL" id="BMWY01000008">
    <property type="protein sequence ID" value="GGZ63223.1"/>
    <property type="molecule type" value="Genomic_DNA"/>
</dbReference>
<reference evidence="4" key="1">
    <citation type="journal article" date="2019" name="Int. J. Syst. Evol. Microbiol.">
        <title>The Global Catalogue of Microorganisms (GCM) 10K type strain sequencing project: providing services to taxonomists for standard genome sequencing and annotation.</title>
        <authorList>
            <consortium name="The Broad Institute Genomics Platform"/>
            <consortium name="The Broad Institute Genome Sequencing Center for Infectious Disease"/>
            <person name="Wu L."/>
            <person name="Ma J."/>
        </authorList>
    </citation>
    <scope>NUCLEOTIDE SEQUENCE [LARGE SCALE GENOMIC DNA]</scope>
    <source>
        <strain evidence="4">KCTC 12708</strain>
    </source>
</reference>
<keyword evidence="4" id="KW-1185">Reference proteome</keyword>
<accession>A0ABQ3C074</accession>
<sequence>MTSLPSFGILEQTIILTMEKNTSITLGSYFEEFIKEEVNSGRYNSVSEVIRSALRLLEQEERKEKELIKALVVGEQSGFVDDFDPTENLKKLHQEHL</sequence>
<dbReference type="NCBIfam" id="TIGR02606">
    <property type="entry name" value="antidote_CC2985"/>
    <property type="match status" value="1"/>
</dbReference>
<keyword evidence="2" id="KW-1277">Toxin-antitoxin system</keyword>
<evidence type="ECO:0000256" key="2">
    <source>
        <dbReference type="ARBA" id="ARBA00022649"/>
    </source>
</evidence>
<gene>
    <name evidence="3" type="ORF">GCM10008088_25930</name>
</gene>
<evidence type="ECO:0000313" key="4">
    <source>
        <dbReference type="Proteomes" id="UP000615593"/>
    </source>
</evidence>
<evidence type="ECO:0000313" key="3">
    <source>
        <dbReference type="EMBL" id="GGZ63223.1"/>
    </source>
</evidence>
<dbReference type="SUPFAM" id="SSF47598">
    <property type="entry name" value="Ribbon-helix-helix"/>
    <property type="match status" value="1"/>
</dbReference>
<dbReference type="Pfam" id="PF03693">
    <property type="entry name" value="ParD_antitoxin"/>
    <property type="match status" value="1"/>
</dbReference>